<dbReference type="EMBL" id="JARVKF010000009">
    <property type="protein sequence ID" value="KAK9425947.1"/>
    <property type="molecule type" value="Genomic_DNA"/>
</dbReference>
<evidence type="ECO:0000256" key="17">
    <source>
        <dbReference type="SAM" id="SignalP"/>
    </source>
</evidence>
<feature type="transmembrane region" description="Helical" evidence="16">
    <location>
        <begin position="294"/>
        <end position="315"/>
    </location>
</feature>
<keyword evidence="11 14" id="KW-1015">Disulfide bond</keyword>
<keyword evidence="20" id="KW-1185">Reference proteome</keyword>
<dbReference type="PANTHER" id="PTHR33048:SF131">
    <property type="entry name" value="INTEGRAL MEMBRANE PROTEIN"/>
    <property type="match status" value="1"/>
</dbReference>
<keyword evidence="12" id="KW-0449">Lipoprotein</keyword>
<organism evidence="19 20">
    <name type="scientific">Seiridium unicorne</name>
    <dbReference type="NCBI Taxonomy" id="138068"/>
    <lineage>
        <taxon>Eukaryota</taxon>
        <taxon>Fungi</taxon>
        <taxon>Dikarya</taxon>
        <taxon>Ascomycota</taxon>
        <taxon>Pezizomycotina</taxon>
        <taxon>Sordariomycetes</taxon>
        <taxon>Xylariomycetidae</taxon>
        <taxon>Amphisphaeriales</taxon>
        <taxon>Sporocadaceae</taxon>
        <taxon>Seiridium</taxon>
    </lineage>
</organism>
<evidence type="ECO:0000256" key="4">
    <source>
        <dbReference type="ARBA" id="ARBA00010031"/>
    </source>
</evidence>
<reference evidence="19 20" key="1">
    <citation type="journal article" date="2024" name="J. Plant Pathol.">
        <title>Sequence and assembly of the genome of Seiridium unicorne, isolate CBS 538.82, causal agent of cypress canker disease.</title>
        <authorList>
            <person name="Scali E."/>
            <person name="Rocca G.D."/>
            <person name="Danti R."/>
            <person name="Garbelotto M."/>
            <person name="Barberini S."/>
            <person name="Baroncelli R."/>
            <person name="Emiliani G."/>
        </authorList>
    </citation>
    <scope>NUCLEOTIDE SEQUENCE [LARGE SCALE GENOMIC DNA]</scope>
    <source>
        <strain evidence="19 20">BM-138-508</strain>
    </source>
</reference>
<comment type="caution">
    <text evidence="14">Lacks conserved residue(s) required for the propagation of feature annotation.</text>
</comment>
<comment type="similarity">
    <text evidence="13">Belongs to the SAT4 family.</text>
</comment>
<keyword evidence="9 16" id="KW-1133">Transmembrane helix</keyword>
<comment type="similarity">
    <text evidence="4">Belongs to the RBT5 family.</text>
</comment>
<evidence type="ECO:0000256" key="1">
    <source>
        <dbReference type="ARBA" id="ARBA00004141"/>
    </source>
</evidence>
<evidence type="ECO:0000256" key="13">
    <source>
        <dbReference type="ARBA" id="ARBA00038359"/>
    </source>
</evidence>
<keyword evidence="7 16" id="KW-0812">Transmembrane</keyword>
<feature type="transmembrane region" description="Helical" evidence="16">
    <location>
        <begin position="143"/>
        <end position="169"/>
    </location>
</feature>
<feature type="domain" description="CFEM" evidence="18">
    <location>
        <begin position="6"/>
        <end position="121"/>
    </location>
</feature>
<dbReference type="InterPro" id="IPR052337">
    <property type="entry name" value="SAT4-like"/>
</dbReference>
<feature type="signal peptide" evidence="17">
    <location>
        <begin position="1"/>
        <end position="21"/>
    </location>
</feature>
<evidence type="ECO:0000256" key="15">
    <source>
        <dbReference type="SAM" id="MobiDB-lite"/>
    </source>
</evidence>
<dbReference type="PANTHER" id="PTHR33048">
    <property type="entry name" value="PTH11-LIKE INTEGRAL MEMBRANE PROTEIN (AFU_ORTHOLOGUE AFUA_5G11245)"/>
    <property type="match status" value="1"/>
</dbReference>
<dbReference type="Proteomes" id="UP001408356">
    <property type="component" value="Unassembled WGS sequence"/>
</dbReference>
<feature type="compositionally biased region" description="Basic and acidic residues" evidence="15">
    <location>
        <begin position="388"/>
        <end position="407"/>
    </location>
</feature>
<evidence type="ECO:0000313" key="19">
    <source>
        <dbReference type="EMBL" id="KAK9425947.1"/>
    </source>
</evidence>
<evidence type="ECO:0000256" key="3">
    <source>
        <dbReference type="ARBA" id="ARBA00004613"/>
    </source>
</evidence>
<feature type="transmembrane region" description="Helical" evidence="16">
    <location>
        <begin position="109"/>
        <end position="131"/>
    </location>
</feature>
<evidence type="ECO:0000256" key="7">
    <source>
        <dbReference type="ARBA" id="ARBA00022692"/>
    </source>
</evidence>
<dbReference type="Pfam" id="PF05730">
    <property type="entry name" value="CFEM"/>
    <property type="match status" value="1"/>
</dbReference>
<dbReference type="Pfam" id="PF20684">
    <property type="entry name" value="Fung_rhodopsin"/>
    <property type="match status" value="1"/>
</dbReference>
<evidence type="ECO:0000256" key="14">
    <source>
        <dbReference type="PROSITE-ProRule" id="PRU01356"/>
    </source>
</evidence>
<keyword evidence="8 17" id="KW-0732">Signal</keyword>
<gene>
    <name evidence="19" type="ORF">SUNI508_12748</name>
</gene>
<feature type="transmembrane region" description="Helical" evidence="16">
    <location>
        <begin position="258"/>
        <end position="282"/>
    </location>
</feature>
<evidence type="ECO:0000256" key="9">
    <source>
        <dbReference type="ARBA" id="ARBA00022989"/>
    </source>
</evidence>
<dbReference type="InterPro" id="IPR008427">
    <property type="entry name" value="Extracellular_membr_CFEM_dom"/>
</dbReference>
<evidence type="ECO:0000256" key="11">
    <source>
        <dbReference type="ARBA" id="ARBA00023157"/>
    </source>
</evidence>
<dbReference type="SMART" id="SM00747">
    <property type="entry name" value="CFEM"/>
    <property type="match status" value="1"/>
</dbReference>
<evidence type="ECO:0000259" key="18">
    <source>
        <dbReference type="PROSITE" id="PS52012"/>
    </source>
</evidence>
<evidence type="ECO:0000256" key="8">
    <source>
        <dbReference type="ARBA" id="ARBA00022729"/>
    </source>
</evidence>
<feature type="disulfide bond" evidence="14">
    <location>
        <begin position="61"/>
        <end position="94"/>
    </location>
</feature>
<sequence length="429" mass="47262">MRRTTGLTLLYAALGASGAFAQSVNDMIAAVPQCALPCVVKGMLGGDCPMTNVTLLEDCVCTNNTILAGLSNCVQTSCQFSDQVTSGNLLMSMCAAYPKESRVNEVRTVALVALILSSTVVAARCTARLQLTGRLWSDDWTAIFATIVLLGGAGLELASANLGFGLHFWDVYVKKAARLLQMFYTVEIFYTWVKLIAKASVIFLYMRVFPARWFRLACYACLSYCCISLMIFTFVVAFQCTPVEAIWNRFVTGKCLDVNAIGYSGAVLSVVEDLVLILLPIPELRKLQISGRKRVGVGLMFALASFAMVTSMVRLKYLVQFSKTLDSTFDNVDAIVWSMIELTCIIVCGSLPPLRPWFGKLIPSIETIKSVSWPGARSRSKSNPSNPRYDESTDKRQPHGVSEDKESNTTTSDEYPLKPLDHRSMWSEP</sequence>
<keyword evidence="10 16" id="KW-0472">Membrane</keyword>
<protein>
    <submittedName>
        <fullName evidence="19">Extracellular membrane protein CFEM domain-containing protein</fullName>
    </submittedName>
</protein>
<feature type="region of interest" description="Disordered" evidence="15">
    <location>
        <begin position="374"/>
        <end position="429"/>
    </location>
</feature>
<keyword evidence="5" id="KW-0964">Secreted</keyword>
<evidence type="ECO:0000256" key="5">
    <source>
        <dbReference type="ARBA" id="ARBA00022525"/>
    </source>
</evidence>
<keyword evidence="6" id="KW-0325">Glycoprotein</keyword>
<comment type="subcellular location">
    <subcellularLocation>
        <location evidence="2">Membrane</location>
        <topology evidence="2">Lipid-anchor</topology>
        <topology evidence="2">GPI-anchor</topology>
    </subcellularLocation>
    <subcellularLocation>
        <location evidence="1">Membrane</location>
        <topology evidence="1">Multi-pass membrane protein</topology>
    </subcellularLocation>
    <subcellularLocation>
        <location evidence="3">Secreted</location>
    </subcellularLocation>
</comment>
<comment type="caution">
    <text evidence="19">The sequence shown here is derived from an EMBL/GenBank/DDBJ whole genome shotgun (WGS) entry which is preliminary data.</text>
</comment>
<dbReference type="InterPro" id="IPR049326">
    <property type="entry name" value="Rhodopsin_dom_fungi"/>
</dbReference>
<feature type="chain" id="PRO_5046971893" evidence="17">
    <location>
        <begin position="22"/>
        <end position="429"/>
    </location>
</feature>
<evidence type="ECO:0000256" key="10">
    <source>
        <dbReference type="ARBA" id="ARBA00023136"/>
    </source>
</evidence>
<feature type="transmembrane region" description="Helical" evidence="16">
    <location>
        <begin position="216"/>
        <end position="238"/>
    </location>
</feature>
<evidence type="ECO:0000256" key="6">
    <source>
        <dbReference type="ARBA" id="ARBA00022622"/>
    </source>
</evidence>
<dbReference type="PROSITE" id="PS52012">
    <property type="entry name" value="CFEM"/>
    <property type="match status" value="1"/>
</dbReference>
<proteinExistence type="inferred from homology"/>
<feature type="compositionally biased region" description="Basic and acidic residues" evidence="15">
    <location>
        <begin position="415"/>
        <end position="429"/>
    </location>
</feature>
<keyword evidence="6" id="KW-0336">GPI-anchor</keyword>
<feature type="transmembrane region" description="Helical" evidence="16">
    <location>
        <begin position="189"/>
        <end position="209"/>
    </location>
</feature>
<evidence type="ECO:0000256" key="2">
    <source>
        <dbReference type="ARBA" id="ARBA00004589"/>
    </source>
</evidence>
<name>A0ABR2VGA5_9PEZI</name>
<evidence type="ECO:0000313" key="20">
    <source>
        <dbReference type="Proteomes" id="UP001408356"/>
    </source>
</evidence>
<evidence type="ECO:0000256" key="12">
    <source>
        <dbReference type="ARBA" id="ARBA00023288"/>
    </source>
</evidence>
<accession>A0ABR2VGA5</accession>
<evidence type="ECO:0000256" key="16">
    <source>
        <dbReference type="SAM" id="Phobius"/>
    </source>
</evidence>